<dbReference type="Proteomes" id="UP000695007">
    <property type="component" value="Unplaced"/>
</dbReference>
<name>A0AAJ6VK06_9HYME</name>
<proteinExistence type="predicted"/>
<dbReference type="KEGG" id="csol:105359516"/>
<accession>A0AAJ6VK06</accession>
<evidence type="ECO:0000256" key="1">
    <source>
        <dbReference type="SAM" id="MobiDB-lite"/>
    </source>
</evidence>
<evidence type="ECO:0000313" key="2">
    <source>
        <dbReference type="Proteomes" id="UP000695007"/>
    </source>
</evidence>
<gene>
    <name evidence="3" type="primary">LOC105359516</name>
</gene>
<feature type="region of interest" description="Disordered" evidence="1">
    <location>
        <begin position="100"/>
        <end position="122"/>
    </location>
</feature>
<keyword evidence="2" id="KW-1185">Reference proteome</keyword>
<organism evidence="2 3">
    <name type="scientific">Ceratosolen solmsi marchali</name>
    <dbReference type="NCBI Taxonomy" id="326594"/>
    <lineage>
        <taxon>Eukaryota</taxon>
        <taxon>Metazoa</taxon>
        <taxon>Ecdysozoa</taxon>
        <taxon>Arthropoda</taxon>
        <taxon>Hexapoda</taxon>
        <taxon>Insecta</taxon>
        <taxon>Pterygota</taxon>
        <taxon>Neoptera</taxon>
        <taxon>Endopterygota</taxon>
        <taxon>Hymenoptera</taxon>
        <taxon>Apocrita</taxon>
        <taxon>Proctotrupomorpha</taxon>
        <taxon>Chalcidoidea</taxon>
        <taxon>Agaonidae</taxon>
        <taxon>Agaoninae</taxon>
        <taxon>Ceratosolen</taxon>
    </lineage>
</organism>
<sequence length="161" mass="18534">MDDLLANINSHSTMIEDNINDSIQANESKILKINKNLASRASVPVKLEPINDTNEISNYSTSILKNNISFQNNSEKKKLRSRKKVTKPDKLMHITFRDKSMEEKPTSAKQSKINKCEKETEARKKFKNDKKVAKALGEMSKHFSKLHIGKIGERKYRFLNK</sequence>
<protein>
    <submittedName>
        <fullName evidence="3">Uncharacterized protein LOC105359516</fullName>
    </submittedName>
</protein>
<evidence type="ECO:0000313" key="3">
    <source>
        <dbReference type="RefSeq" id="XP_011494432.1"/>
    </source>
</evidence>
<dbReference type="RefSeq" id="XP_011494432.1">
    <property type="nucleotide sequence ID" value="XM_011496130.1"/>
</dbReference>
<dbReference type="GeneID" id="105359516"/>
<dbReference type="AlphaFoldDB" id="A0AAJ6VK06"/>
<reference evidence="3" key="1">
    <citation type="submission" date="2025-08" db="UniProtKB">
        <authorList>
            <consortium name="RefSeq"/>
        </authorList>
    </citation>
    <scope>IDENTIFICATION</scope>
</reference>